<organism evidence="6">
    <name type="scientific">Grosmannia clavigera (strain kw1407 / UAMH 11150)</name>
    <name type="common">Blue stain fungus</name>
    <name type="synonym">Graphiocladiella clavigera</name>
    <dbReference type="NCBI Taxonomy" id="655863"/>
    <lineage>
        <taxon>Eukaryota</taxon>
        <taxon>Fungi</taxon>
        <taxon>Dikarya</taxon>
        <taxon>Ascomycota</taxon>
        <taxon>Pezizomycotina</taxon>
        <taxon>Sordariomycetes</taxon>
        <taxon>Sordariomycetidae</taxon>
        <taxon>Ophiostomatales</taxon>
        <taxon>Ophiostomataceae</taxon>
        <taxon>Leptographium</taxon>
    </lineage>
</organism>
<dbReference type="eggNOG" id="KOG1208">
    <property type="taxonomic scope" value="Eukaryota"/>
</dbReference>
<dbReference type="FunCoup" id="F0XHV5">
    <property type="interactions" value="93"/>
</dbReference>
<feature type="transmembrane region" description="Helical" evidence="4">
    <location>
        <begin position="308"/>
        <end position="331"/>
    </location>
</feature>
<gene>
    <name evidence="5" type="ORF">CMQ_3251</name>
</gene>
<accession>F0XHV5</accession>
<dbReference type="RefSeq" id="XP_014172804.1">
    <property type="nucleotide sequence ID" value="XM_014317329.1"/>
</dbReference>
<keyword evidence="4" id="KW-0812">Transmembrane</keyword>
<keyword evidence="4" id="KW-0472">Membrane</keyword>
<feature type="region of interest" description="Disordered" evidence="3">
    <location>
        <begin position="478"/>
        <end position="506"/>
    </location>
</feature>
<feature type="region of interest" description="Disordered" evidence="3">
    <location>
        <begin position="426"/>
        <end position="462"/>
    </location>
</feature>
<dbReference type="EMBL" id="GL629769">
    <property type="protein sequence ID" value="EFX03322.1"/>
    <property type="molecule type" value="Genomic_DNA"/>
</dbReference>
<dbReference type="InParanoid" id="F0XHV5"/>
<dbReference type="Proteomes" id="UP000007796">
    <property type="component" value="Unassembled WGS sequence"/>
</dbReference>
<comment type="similarity">
    <text evidence="1">Belongs to the short-chain dehydrogenases/reductases (SDR) family.</text>
</comment>
<evidence type="ECO:0000313" key="6">
    <source>
        <dbReference type="Proteomes" id="UP000007796"/>
    </source>
</evidence>
<dbReference type="PANTHER" id="PTHR24320">
    <property type="entry name" value="RETINOL DEHYDROGENASE"/>
    <property type="match status" value="1"/>
</dbReference>
<dbReference type="OrthoDB" id="191979at2759"/>
<dbReference type="Pfam" id="PF00106">
    <property type="entry name" value="adh_short"/>
    <property type="match status" value="1"/>
</dbReference>
<protein>
    <submittedName>
        <fullName evidence="5">Short chain dehydrogenase reductase</fullName>
    </submittedName>
</protein>
<feature type="compositionally biased region" description="Basic and acidic residues" evidence="3">
    <location>
        <begin position="481"/>
        <end position="506"/>
    </location>
</feature>
<dbReference type="PRINTS" id="PR00081">
    <property type="entry name" value="GDHRDH"/>
</dbReference>
<dbReference type="SUPFAM" id="SSF51735">
    <property type="entry name" value="NAD(P)-binding Rossmann-fold domains"/>
    <property type="match status" value="1"/>
</dbReference>
<dbReference type="GeneID" id="25976331"/>
<keyword evidence="2" id="KW-0560">Oxidoreductase</keyword>
<evidence type="ECO:0000256" key="3">
    <source>
        <dbReference type="SAM" id="MobiDB-lite"/>
    </source>
</evidence>
<dbReference type="PANTHER" id="PTHR24320:SF285">
    <property type="entry name" value="RETINOL DEHYDROGENASE 14"/>
    <property type="match status" value="1"/>
</dbReference>
<evidence type="ECO:0000313" key="5">
    <source>
        <dbReference type="EMBL" id="EFX03322.1"/>
    </source>
</evidence>
<dbReference type="Gene3D" id="3.40.50.720">
    <property type="entry name" value="NAD(P)-binding Rossmann-like Domain"/>
    <property type="match status" value="1"/>
</dbReference>
<dbReference type="GO" id="GO:0016491">
    <property type="term" value="F:oxidoreductase activity"/>
    <property type="evidence" value="ECO:0007669"/>
    <property type="project" value="UniProtKB-KW"/>
</dbReference>
<feature type="transmembrane region" description="Helical" evidence="4">
    <location>
        <begin position="20"/>
        <end position="41"/>
    </location>
</feature>
<reference evidence="5 6" key="1">
    <citation type="journal article" date="2011" name="Proc. Natl. Acad. Sci. U.S.A.">
        <title>Genome and transcriptome analyses of the mountain pine beetle-fungal symbiont Grosmannia clavigera, a lodgepole pine pathogen.</title>
        <authorList>
            <person name="DiGuistini S."/>
            <person name="Wang Y."/>
            <person name="Liao N.Y."/>
            <person name="Taylor G."/>
            <person name="Tanguay P."/>
            <person name="Feau N."/>
            <person name="Henrissat B."/>
            <person name="Chan S.K."/>
            <person name="Hesse-Orce U."/>
            <person name="Alamouti S.M."/>
            <person name="Tsui C.K.M."/>
            <person name="Docking R.T."/>
            <person name="Levasseur A."/>
            <person name="Haridas S."/>
            <person name="Robertson G."/>
            <person name="Birol I."/>
            <person name="Holt R.A."/>
            <person name="Marra M.A."/>
            <person name="Hamelin R.C."/>
            <person name="Hirst M."/>
            <person name="Jones S.J.M."/>
            <person name="Bohlmann J."/>
            <person name="Breuil C."/>
        </authorList>
    </citation>
    <scope>NUCLEOTIDE SEQUENCE [LARGE SCALE GENOMIC DNA]</scope>
    <source>
        <strain evidence="6">kw1407 / UAMH 11150</strain>
    </source>
</reference>
<dbReference type="InterPro" id="IPR002347">
    <property type="entry name" value="SDR_fam"/>
</dbReference>
<dbReference type="AlphaFoldDB" id="F0XHV5"/>
<dbReference type="STRING" id="655863.F0XHV5"/>
<dbReference type="InterPro" id="IPR036291">
    <property type="entry name" value="NAD(P)-bd_dom_sf"/>
</dbReference>
<evidence type="ECO:0000256" key="4">
    <source>
        <dbReference type="SAM" id="Phobius"/>
    </source>
</evidence>
<keyword evidence="6" id="KW-1185">Reference proteome</keyword>
<proteinExistence type="inferred from homology"/>
<dbReference type="HOGENOM" id="CLU_010194_44_1_1"/>
<sequence length="506" mass="54254">MPLPFLATVAFDGLPAWMPQPWTVAQAVGSVGALAAIKYYASGATNDSERKMHGRVVLITGGTSGIGAVVAYEMARRGASLVLLTAQAPSDPMVIDYIGELRERTDNQLIYAEQADLASLHSIRTFATRWIDSLPPRRLDMVILCAAVEPIPLSGGAQSRLRGATTPEGIEGAWMVNYLANFHLLGLLSPALRSQPFDRDVRVIITTCSAYIGAPPLMAGTLSESEPVIGGKGGKGGKAEKATAAPTATVAEWTPKRAYARSKLALMVFARSFQKHVDAYERPDKLPGNVRVLLVDPGLSRTPGMRRWLTGGSLLWLVLGYVLLYPLWWLLVKSADMGAQSVLFASMEAQLRRLQGLGSAGGSGSDDSSGNAKVGEPLAAEFENDLIAGKIIKECRLVDVARRDVGDEAVAKALWEESDRLVEQTEKRAAAQRRAAQQAEEAAKQAEEAAAKAKKEAEAEAAQKSEIAALVDAIKKGKKQAGKEKEAEAKATGAERKDDKKTRKRA</sequence>
<evidence type="ECO:0000256" key="1">
    <source>
        <dbReference type="ARBA" id="ARBA00006484"/>
    </source>
</evidence>
<keyword evidence="4" id="KW-1133">Transmembrane helix</keyword>
<evidence type="ECO:0000256" key="2">
    <source>
        <dbReference type="ARBA" id="ARBA00023002"/>
    </source>
</evidence>
<feature type="compositionally biased region" description="Basic and acidic residues" evidence="3">
    <location>
        <begin position="441"/>
        <end position="462"/>
    </location>
</feature>
<name>F0XHV5_GROCL</name>